<evidence type="ECO:0000313" key="4">
    <source>
        <dbReference type="Proteomes" id="UP000216173"/>
    </source>
</evidence>
<feature type="domain" description="Solitary outer membrane autotransporter-like beta-barrel" evidence="2">
    <location>
        <begin position="1"/>
        <end position="327"/>
    </location>
</feature>
<evidence type="ECO:0000256" key="1">
    <source>
        <dbReference type="SAM" id="SignalP"/>
    </source>
</evidence>
<dbReference type="InterPro" id="IPR021621">
    <property type="entry name" value="Omp_AT"/>
</dbReference>
<accession>A0A271VT48</accession>
<dbReference type="AlphaFoldDB" id="A0A271VT48"/>
<evidence type="ECO:0000259" key="2">
    <source>
        <dbReference type="Pfam" id="PF11557"/>
    </source>
</evidence>
<sequence length="328" mass="36844">MMKLSLRLSCGCFLAVSVSATAESYDFIQDQLEQAFSSSVVLSDSDVFTAGFNNFDPNDWFKTDNDNLGTAESIENRKKYKSSTLPITVSLSDEDAYHQHQLFFRLSASVIDDQLSLSNLSSGETERYRQSVLGGAMFYRYQYRLTENWTLTPAVGTHLLYYQNSVTYNNPLFKALFSPFDGLLLNTYAWANLMEANLKIQYEEEKSWGHWKASSAWHYFGGYGWGKANNGDIGNPEGWYIANTLTGVYDFTQLGRSVQSIYGSIKRVDLGSTPQEPLGTSNYYEASIGWLMTPPFAMKLVDNIGLGLTFNYGSAFKGGSIVLFFNQD</sequence>
<protein>
    <recommendedName>
        <fullName evidence="2">Solitary outer membrane autotransporter-like beta-barrel domain-containing protein</fullName>
    </recommendedName>
</protein>
<dbReference type="EMBL" id="NMSH01000009">
    <property type="protein sequence ID" value="PAR21348.1"/>
    <property type="molecule type" value="Genomic_DNA"/>
</dbReference>
<feature type="chain" id="PRO_5013012720" description="Solitary outer membrane autotransporter-like beta-barrel domain-containing protein" evidence="1">
    <location>
        <begin position="23"/>
        <end position="328"/>
    </location>
</feature>
<keyword evidence="1" id="KW-0732">Signal</keyword>
<proteinExistence type="predicted"/>
<reference evidence="4" key="1">
    <citation type="submission" date="2017-07" db="EMBL/GenBank/DDBJ databases">
        <authorList>
            <person name="Boucher Y."/>
            <person name="Orata F.D."/>
        </authorList>
    </citation>
    <scope>NUCLEOTIDE SEQUENCE [LARGE SCALE GENOMIC DNA]</scope>
    <source>
        <strain evidence="4">OYP9E10</strain>
    </source>
</reference>
<comment type="caution">
    <text evidence="3">The sequence shown here is derived from an EMBL/GenBank/DDBJ whole genome shotgun (WGS) entry which is preliminary data.</text>
</comment>
<organism evidence="3 4">
    <name type="scientific">Vibrio metoecus</name>
    <dbReference type="NCBI Taxonomy" id="1481663"/>
    <lineage>
        <taxon>Bacteria</taxon>
        <taxon>Pseudomonadati</taxon>
        <taxon>Pseudomonadota</taxon>
        <taxon>Gammaproteobacteria</taxon>
        <taxon>Vibrionales</taxon>
        <taxon>Vibrionaceae</taxon>
        <taxon>Vibrio</taxon>
    </lineage>
</organism>
<name>A0A271VT48_VIBMT</name>
<feature type="signal peptide" evidence="1">
    <location>
        <begin position="1"/>
        <end position="22"/>
    </location>
</feature>
<gene>
    <name evidence="3" type="ORF">CGU03_07830</name>
</gene>
<dbReference type="Proteomes" id="UP000216173">
    <property type="component" value="Unassembled WGS sequence"/>
</dbReference>
<evidence type="ECO:0000313" key="3">
    <source>
        <dbReference type="EMBL" id="PAR21348.1"/>
    </source>
</evidence>
<dbReference type="Pfam" id="PF11557">
    <property type="entry name" value="Omp_AT"/>
    <property type="match status" value="1"/>
</dbReference>